<dbReference type="PROSITE" id="PS51257">
    <property type="entry name" value="PROKAR_LIPOPROTEIN"/>
    <property type="match status" value="1"/>
</dbReference>
<evidence type="ECO:0000313" key="8">
    <source>
        <dbReference type="Proteomes" id="UP001431902"/>
    </source>
</evidence>
<keyword evidence="2 4" id="KW-0442">Lipid degradation</keyword>
<dbReference type="PANTHER" id="PTHR14226">
    <property type="entry name" value="NEUROPATHY TARGET ESTERASE/SWISS CHEESE D.MELANOGASTER"/>
    <property type="match status" value="1"/>
</dbReference>
<keyword evidence="1 4" id="KW-0378">Hydrolase</keyword>
<evidence type="ECO:0000256" key="4">
    <source>
        <dbReference type="PROSITE-ProRule" id="PRU01161"/>
    </source>
</evidence>
<evidence type="ECO:0000256" key="1">
    <source>
        <dbReference type="ARBA" id="ARBA00022801"/>
    </source>
</evidence>
<sequence length="324" mass="33838">MKKNKAWTCRLGMLGALVSALVLSGCASVSPVAVSPDVPTSQPVISAPVGSPSVVVQPAPPRKPVHLGLALGGGAARGFAHVGVIQVLEEAGLRPSHVVGTSAGSLVAALYASGKTVPELRKAAETMEEAEITDWMVPLLNRGALRGEALAKYVNHQVGGRSLEQMKIPLGIVATDLRSGEAITFRRGNTGSAVRASSAVPAVFQPVRIGGREYVDGGLVAPVPVHQTREMGANFVIAVDISSDPEGNPADDTFQILMQTFTIMGKSINTLALKEADVVIRPALSGVKSADFSARRRSIEAGRVAMLAQLPKLKERLAAFEVGY</sequence>
<dbReference type="InterPro" id="IPR050301">
    <property type="entry name" value="NTE"/>
</dbReference>
<feature type="active site" description="Proton acceptor" evidence="4">
    <location>
        <position position="216"/>
    </location>
</feature>
<dbReference type="EMBL" id="JASGBH010000003">
    <property type="protein sequence ID" value="MDI9233468.1"/>
    <property type="molecule type" value="Genomic_DNA"/>
</dbReference>
<feature type="short sequence motif" description="DGA/G" evidence="4">
    <location>
        <begin position="216"/>
        <end position="218"/>
    </location>
</feature>
<evidence type="ECO:0000256" key="3">
    <source>
        <dbReference type="ARBA" id="ARBA00023098"/>
    </source>
</evidence>
<dbReference type="Pfam" id="PF01734">
    <property type="entry name" value="Patatin"/>
    <property type="match status" value="1"/>
</dbReference>
<dbReference type="SUPFAM" id="SSF52151">
    <property type="entry name" value="FabD/lysophospholipase-like"/>
    <property type="match status" value="1"/>
</dbReference>
<accession>A0ABT6X5S2</accession>
<comment type="caution">
    <text evidence="7">The sequence shown here is derived from an EMBL/GenBank/DDBJ whole genome shotgun (WGS) entry which is preliminary data.</text>
</comment>
<dbReference type="PROSITE" id="PS51635">
    <property type="entry name" value="PNPLA"/>
    <property type="match status" value="1"/>
</dbReference>
<protein>
    <submittedName>
        <fullName evidence="7">Patatin-like phospholipase family protein</fullName>
    </submittedName>
</protein>
<proteinExistence type="predicted"/>
<evidence type="ECO:0000256" key="5">
    <source>
        <dbReference type="SAM" id="SignalP"/>
    </source>
</evidence>
<evidence type="ECO:0000313" key="7">
    <source>
        <dbReference type="EMBL" id="MDI9233468.1"/>
    </source>
</evidence>
<gene>
    <name evidence="7" type="ORF">QLQ16_06435</name>
</gene>
<dbReference type="InterPro" id="IPR002641">
    <property type="entry name" value="PNPLA_dom"/>
</dbReference>
<dbReference type="Gene3D" id="3.40.1090.10">
    <property type="entry name" value="Cytosolic phospholipase A2 catalytic domain"/>
    <property type="match status" value="2"/>
</dbReference>
<feature type="signal peptide" evidence="5">
    <location>
        <begin position="1"/>
        <end position="24"/>
    </location>
</feature>
<feature type="chain" id="PRO_5046548434" evidence="5">
    <location>
        <begin position="25"/>
        <end position="324"/>
    </location>
</feature>
<keyword evidence="5" id="KW-0732">Signal</keyword>
<keyword evidence="8" id="KW-1185">Reference proteome</keyword>
<feature type="domain" description="PNPLA" evidence="6">
    <location>
        <begin position="69"/>
        <end position="229"/>
    </location>
</feature>
<dbReference type="Proteomes" id="UP001431902">
    <property type="component" value="Unassembled WGS sequence"/>
</dbReference>
<feature type="active site" description="Nucleophile" evidence="4">
    <location>
        <position position="102"/>
    </location>
</feature>
<evidence type="ECO:0000256" key="2">
    <source>
        <dbReference type="ARBA" id="ARBA00022963"/>
    </source>
</evidence>
<comment type="caution">
    <text evidence="4">Lacks conserved residue(s) required for the propagation of feature annotation.</text>
</comment>
<dbReference type="RefSeq" id="WP_283223857.1">
    <property type="nucleotide sequence ID" value="NZ_JASGBH010000003.1"/>
</dbReference>
<feature type="short sequence motif" description="GXSXG" evidence="4">
    <location>
        <begin position="100"/>
        <end position="104"/>
    </location>
</feature>
<name>A0ABT6X5S2_9BURK</name>
<dbReference type="PANTHER" id="PTHR14226:SF76">
    <property type="entry name" value="NTE FAMILY PROTEIN RSSA"/>
    <property type="match status" value="1"/>
</dbReference>
<dbReference type="CDD" id="cd07205">
    <property type="entry name" value="Pat_PNPLA6_PNPLA7_NTE1_like"/>
    <property type="match status" value="1"/>
</dbReference>
<organism evidence="7 8">
    <name type="scientific">Limnohabitans lacus</name>
    <dbReference type="NCBI Taxonomy" id="3045173"/>
    <lineage>
        <taxon>Bacteria</taxon>
        <taxon>Pseudomonadati</taxon>
        <taxon>Pseudomonadota</taxon>
        <taxon>Betaproteobacteria</taxon>
        <taxon>Burkholderiales</taxon>
        <taxon>Comamonadaceae</taxon>
        <taxon>Limnohabitans</taxon>
    </lineage>
</organism>
<reference evidence="7" key="1">
    <citation type="submission" date="2023-05" db="EMBL/GenBank/DDBJ databases">
        <title>Limnohabitans sp. strain HM2-2 Genome sequencing and assembly.</title>
        <authorList>
            <person name="Jung Y."/>
        </authorList>
    </citation>
    <scope>NUCLEOTIDE SEQUENCE</scope>
    <source>
        <strain evidence="7">HM2-2</strain>
    </source>
</reference>
<dbReference type="InterPro" id="IPR016035">
    <property type="entry name" value="Acyl_Trfase/lysoPLipase"/>
</dbReference>
<evidence type="ECO:0000259" key="6">
    <source>
        <dbReference type="PROSITE" id="PS51635"/>
    </source>
</evidence>
<keyword evidence="3 4" id="KW-0443">Lipid metabolism</keyword>